<organism evidence="4 5">
    <name type="scientific">Stackebrandtia nassauensis (strain DSM 44728 / CIP 108903 / NRRL B-16338 / NBRC 102104 / LLR-40K-21)</name>
    <dbReference type="NCBI Taxonomy" id="446470"/>
    <lineage>
        <taxon>Bacteria</taxon>
        <taxon>Bacillati</taxon>
        <taxon>Actinomycetota</taxon>
        <taxon>Actinomycetes</taxon>
        <taxon>Glycomycetales</taxon>
        <taxon>Glycomycetaceae</taxon>
        <taxon>Stackebrandtia</taxon>
    </lineage>
</organism>
<feature type="transmembrane region" description="Helical" evidence="2">
    <location>
        <begin position="45"/>
        <end position="66"/>
    </location>
</feature>
<gene>
    <name evidence="4" type="ordered locus">Snas_4363</name>
</gene>
<feature type="region of interest" description="Disordered" evidence="1">
    <location>
        <begin position="134"/>
        <end position="162"/>
    </location>
</feature>
<evidence type="ECO:0000313" key="4">
    <source>
        <dbReference type="EMBL" id="ADD44010.1"/>
    </source>
</evidence>
<dbReference type="Pfam" id="PF10756">
    <property type="entry name" value="bPH_6"/>
    <property type="match status" value="1"/>
</dbReference>
<dbReference type="eggNOG" id="ENOG5031Y0Q">
    <property type="taxonomic scope" value="Bacteria"/>
</dbReference>
<dbReference type="Proteomes" id="UP000000844">
    <property type="component" value="Chromosome"/>
</dbReference>
<accession>D3Q3U3</accession>
<dbReference type="AlphaFoldDB" id="D3Q3U3"/>
<proteinExistence type="predicted"/>
<keyword evidence="2" id="KW-0812">Transmembrane</keyword>
<feature type="compositionally biased region" description="Acidic residues" evidence="1">
    <location>
        <begin position="137"/>
        <end position="151"/>
    </location>
</feature>
<name>D3Q3U3_STANL</name>
<dbReference type="KEGG" id="sna:Snas_4363"/>
<feature type="domain" description="Low molecular weight protein antigen 6 PH" evidence="3">
    <location>
        <begin position="69"/>
        <end position="136"/>
    </location>
</feature>
<dbReference type="InterPro" id="IPR019692">
    <property type="entry name" value="CFP-6_PH"/>
</dbReference>
<evidence type="ECO:0000313" key="5">
    <source>
        <dbReference type="Proteomes" id="UP000000844"/>
    </source>
</evidence>
<evidence type="ECO:0000256" key="1">
    <source>
        <dbReference type="SAM" id="MobiDB-lite"/>
    </source>
</evidence>
<feature type="transmembrane region" description="Helical" evidence="2">
    <location>
        <begin position="17"/>
        <end position="39"/>
    </location>
</feature>
<evidence type="ECO:0000259" key="3">
    <source>
        <dbReference type="Pfam" id="PF10756"/>
    </source>
</evidence>
<keyword evidence="2" id="KW-0472">Membrane</keyword>
<reference evidence="4 5" key="1">
    <citation type="journal article" date="2009" name="Stand. Genomic Sci.">
        <title>Complete genome sequence of Stackebrandtia nassauensis type strain (LLR-40K-21).</title>
        <authorList>
            <person name="Munk C."/>
            <person name="Lapidus A."/>
            <person name="Copeland A."/>
            <person name="Jando M."/>
            <person name="Mayilraj S."/>
            <person name="Glavina Del Rio T."/>
            <person name="Nolan M."/>
            <person name="Chen F."/>
            <person name="Lucas S."/>
            <person name="Tice H."/>
            <person name="Cheng J.F."/>
            <person name="Han C."/>
            <person name="Detter J.C."/>
            <person name="Bruce D."/>
            <person name="Goodwin L."/>
            <person name="Chain P."/>
            <person name="Pitluck S."/>
            <person name="Goker M."/>
            <person name="Ovchinikova G."/>
            <person name="Pati A."/>
            <person name="Ivanova N."/>
            <person name="Mavromatis K."/>
            <person name="Chen A."/>
            <person name="Palaniappan K."/>
            <person name="Land M."/>
            <person name="Hauser L."/>
            <person name="Chang Y.J."/>
            <person name="Jeffries C.D."/>
            <person name="Bristow J."/>
            <person name="Eisen J.A."/>
            <person name="Markowitz V."/>
            <person name="Hugenholtz P."/>
            <person name="Kyrpides N.C."/>
            <person name="Klenk H.P."/>
        </authorList>
    </citation>
    <scope>NUCLEOTIDE SEQUENCE [LARGE SCALE GENOMIC DNA]</scope>
    <source>
        <strain evidence="5">DSM 44728 / CIP 108903 / NRRL B-16338 / NBRC 102104 / LLR-40K-21</strain>
    </source>
</reference>
<dbReference type="STRING" id="446470.Snas_4363"/>
<dbReference type="RefSeq" id="WP_013019581.1">
    <property type="nucleotide sequence ID" value="NC_013947.1"/>
</dbReference>
<evidence type="ECO:0000256" key="2">
    <source>
        <dbReference type="SAM" id="Phobius"/>
    </source>
</evidence>
<dbReference type="HOGENOM" id="CLU_1634361_0_0_11"/>
<sequence>MTVINAKPTRLRFRRSGAVWIGAVVMLVFVFPFSGSVFAELDGMARILLAPVAVVAVLVPLLIALWSLRSGVDITAEGLTVKALVGSRSYRWSAIDGFDLRGRTVYALLTDERRVPLPAVRATDIPRLIVASGGELVETDDADEPDDEAEPPAEAVSRDEAQ</sequence>
<dbReference type="EMBL" id="CP001778">
    <property type="protein sequence ID" value="ADD44010.1"/>
    <property type="molecule type" value="Genomic_DNA"/>
</dbReference>
<keyword evidence="5" id="KW-1185">Reference proteome</keyword>
<dbReference type="OrthoDB" id="3405416at2"/>
<protein>
    <recommendedName>
        <fullName evidence="3">Low molecular weight protein antigen 6 PH domain-containing protein</fullName>
    </recommendedName>
</protein>
<keyword evidence="2" id="KW-1133">Transmembrane helix</keyword>